<evidence type="ECO:0000313" key="2">
    <source>
        <dbReference type="EMBL" id="SIN92586.1"/>
    </source>
</evidence>
<dbReference type="InterPro" id="IPR007138">
    <property type="entry name" value="ABM_dom"/>
</dbReference>
<dbReference type="InterPro" id="IPR011008">
    <property type="entry name" value="Dimeric_a/b-barrel"/>
</dbReference>
<dbReference type="Gene3D" id="3.30.70.100">
    <property type="match status" value="1"/>
</dbReference>
<sequence>MGQIRVEGRLICETEAQAEIARTHLPEHIRLSRAEPGNLRFDITQGDDPLVWHLSEAFESAEAFAAHQARTKDSTWGEVSAGIIRDFTVTEDEA</sequence>
<keyword evidence="2" id="KW-0503">Monooxygenase</keyword>
<accession>A0A1N6FBL0</accession>
<organism evidence="2 3">
    <name type="scientific">Vannielia litorea</name>
    <dbReference type="NCBI Taxonomy" id="1217970"/>
    <lineage>
        <taxon>Bacteria</taxon>
        <taxon>Pseudomonadati</taxon>
        <taxon>Pseudomonadota</taxon>
        <taxon>Alphaproteobacteria</taxon>
        <taxon>Rhodobacterales</taxon>
        <taxon>Paracoccaceae</taxon>
        <taxon>Vannielia</taxon>
    </lineage>
</organism>
<proteinExistence type="predicted"/>
<dbReference type="OrthoDB" id="9797178at2"/>
<dbReference type="Pfam" id="PF03992">
    <property type="entry name" value="ABM"/>
    <property type="match status" value="1"/>
</dbReference>
<dbReference type="STRING" id="1217970.SAMN05444002_1536"/>
<gene>
    <name evidence="2" type="ORF">SAMN05444002_1536</name>
</gene>
<dbReference type="RefSeq" id="WP_074255597.1">
    <property type="nucleotide sequence ID" value="NZ_FSRL01000001.1"/>
</dbReference>
<dbReference type="EMBL" id="FSRL01000001">
    <property type="protein sequence ID" value="SIN92586.1"/>
    <property type="molecule type" value="Genomic_DNA"/>
</dbReference>
<evidence type="ECO:0000259" key="1">
    <source>
        <dbReference type="Pfam" id="PF03992"/>
    </source>
</evidence>
<dbReference type="SUPFAM" id="SSF54909">
    <property type="entry name" value="Dimeric alpha+beta barrel"/>
    <property type="match status" value="1"/>
</dbReference>
<protein>
    <submittedName>
        <fullName evidence="2">Antibiotic biosynthesis monooxygenase</fullName>
    </submittedName>
</protein>
<keyword evidence="2" id="KW-0560">Oxidoreductase</keyword>
<evidence type="ECO:0000313" key="3">
    <source>
        <dbReference type="Proteomes" id="UP000184932"/>
    </source>
</evidence>
<reference evidence="3" key="1">
    <citation type="submission" date="2016-11" db="EMBL/GenBank/DDBJ databases">
        <authorList>
            <person name="Varghese N."/>
            <person name="Submissions S."/>
        </authorList>
    </citation>
    <scope>NUCLEOTIDE SEQUENCE [LARGE SCALE GENOMIC DNA]</scope>
    <source>
        <strain evidence="3">DSM 29440</strain>
    </source>
</reference>
<name>A0A1N6FBL0_9RHOB</name>
<dbReference type="Proteomes" id="UP000184932">
    <property type="component" value="Unassembled WGS sequence"/>
</dbReference>
<feature type="domain" description="ABM" evidence="1">
    <location>
        <begin position="15"/>
        <end position="70"/>
    </location>
</feature>
<dbReference type="AlphaFoldDB" id="A0A1N6FBL0"/>
<keyword evidence="3" id="KW-1185">Reference proteome</keyword>
<dbReference type="GO" id="GO:0004497">
    <property type="term" value="F:monooxygenase activity"/>
    <property type="evidence" value="ECO:0007669"/>
    <property type="project" value="UniProtKB-KW"/>
</dbReference>